<proteinExistence type="predicted"/>
<dbReference type="Proteomes" id="UP001172708">
    <property type="component" value="Unassembled WGS sequence"/>
</dbReference>
<evidence type="ECO:0000256" key="4">
    <source>
        <dbReference type="ARBA" id="ARBA00022777"/>
    </source>
</evidence>
<organism evidence="7 8">
    <name type="scientific">Demequina muriae</name>
    <dbReference type="NCBI Taxonomy" id="3051664"/>
    <lineage>
        <taxon>Bacteria</taxon>
        <taxon>Bacillati</taxon>
        <taxon>Actinomycetota</taxon>
        <taxon>Actinomycetes</taxon>
        <taxon>Micrococcales</taxon>
        <taxon>Demequinaceae</taxon>
        <taxon>Demequina</taxon>
    </lineage>
</organism>
<evidence type="ECO:0000256" key="3">
    <source>
        <dbReference type="ARBA" id="ARBA00022723"/>
    </source>
</evidence>
<name>A0ABT8GE99_9MICO</name>
<evidence type="ECO:0000313" key="7">
    <source>
        <dbReference type="EMBL" id="MDN4479747.1"/>
    </source>
</evidence>
<keyword evidence="3" id="KW-0479">Metal-binding</keyword>
<gene>
    <name evidence="7" type="ORF">QQX02_02240</name>
</gene>
<keyword evidence="5" id="KW-0460">Magnesium</keyword>
<dbReference type="EMBL" id="JAUHQA010000001">
    <property type="protein sequence ID" value="MDN4479747.1"/>
    <property type="molecule type" value="Genomic_DNA"/>
</dbReference>
<evidence type="ECO:0000256" key="2">
    <source>
        <dbReference type="ARBA" id="ARBA00022679"/>
    </source>
</evidence>
<dbReference type="RefSeq" id="WP_301140945.1">
    <property type="nucleotide sequence ID" value="NZ_JAUHQA010000001.1"/>
</dbReference>
<dbReference type="Pfam" id="PF04587">
    <property type="entry name" value="ADP_PFK_GK"/>
    <property type="match status" value="1"/>
</dbReference>
<keyword evidence="2" id="KW-0808">Transferase</keyword>
<dbReference type="PANTHER" id="PTHR21208">
    <property type="entry name" value="ADP-DEPENDENT GLUCOKINASE"/>
    <property type="match status" value="1"/>
</dbReference>
<dbReference type="SUPFAM" id="SSF53613">
    <property type="entry name" value="Ribokinase-like"/>
    <property type="match status" value="1"/>
</dbReference>
<evidence type="ECO:0000256" key="6">
    <source>
        <dbReference type="ARBA" id="ARBA00023152"/>
    </source>
</evidence>
<evidence type="ECO:0000256" key="1">
    <source>
        <dbReference type="ARBA" id="ARBA00022490"/>
    </source>
</evidence>
<comment type="caution">
    <text evidence="7">The sequence shown here is derived from an EMBL/GenBank/DDBJ whole genome shotgun (WGS) entry which is preliminary data.</text>
</comment>
<keyword evidence="4" id="KW-0418">Kinase</keyword>
<dbReference type="InterPro" id="IPR029056">
    <property type="entry name" value="Ribokinase-like"/>
</dbReference>
<keyword evidence="8" id="KW-1185">Reference proteome</keyword>
<keyword evidence="1" id="KW-0963">Cytoplasm</keyword>
<dbReference type="PROSITE" id="PS51255">
    <property type="entry name" value="ADPK"/>
    <property type="match status" value="1"/>
</dbReference>
<keyword evidence="6" id="KW-0324">Glycolysis</keyword>
<sequence length="411" mass="43768">MMTSSTTPSPSATVLGLGGCLDYETVWDSAVMTGLARDHGIGRDDLVRGDVIETERDLVRSILAFVRDGVGGERAVASHDVVEAVAGRHERRVTLGGTSVRAALAMSAVGIPSTLHLVAEDDHVRALLPDDVEYICSRDADAINPHLIMQFPAGARVELADGTVVESQRANRLIYVCDPPNREMALADELGDLLATAQVFLISGFNSMTDQPMLVRRMRELRDAMERLPAEATVVFEDGGYHVPGFERIVIDAITDRVDVYGMNEDELQAYVGRPVDLLDPVDVAAALRRVRTIVPARTLVVHTQHWALAHGTAAATMAAALEGGIDMASARYLHGDGLDIARLASVREVPRQSAGEEFSLRLAAMLGTDVACVAARELVTDAPTTIGLGDAFVGGLVASLATGVAQGRSS</sequence>
<dbReference type="PANTHER" id="PTHR21208:SF1">
    <property type="entry name" value="ADP-DEPENDENT GLUCOKINASE"/>
    <property type="match status" value="1"/>
</dbReference>
<evidence type="ECO:0000313" key="8">
    <source>
        <dbReference type="Proteomes" id="UP001172708"/>
    </source>
</evidence>
<protein>
    <submittedName>
        <fullName evidence="7">ADP-dependent glucokinase/phosphofructokinase</fullName>
    </submittedName>
</protein>
<dbReference type="InterPro" id="IPR007666">
    <property type="entry name" value="ADP_PFK/GK"/>
</dbReference>
<accession>A0ABT8GE99</accession>
<evidence type="ECO:0000256" key="5">
    <source>
        <dbReference type="ARBA" id="ARBA00022842"/>
    </source>
</evidence>
<reference evidence="7" key="1">
    <citation type="submission" date="2023-06" db="EMBL/GenBank/DDBJ databases">
        <title>Egi l300058.</title>
        <authorList>
            <person name="Gao L."/>
            <person name="Fang B.-Z."/>
            <person name="Li W.-J."/>
        </authorList>
    </citation>
    <scope>NUCLEOTIDE SEQUENCE</scope>
    <source>
        <strain evidence="7">EGI L300058</strain>
    </source>
</reference>
<dbReference type="Gene3D" id="3.40.1190.20">
    <property type="match status" value="1"/>
</dbReference>